<protein>
    <submittedName>
        <fullName evidence="8">MATE family efflux transporter</fullName>
    </submittedName>
</protein>
<comment type="similarity">
    <text evidence="2">Belongs to the multi antimicrobial extrusion (MATE) (TC 2.A.66.1) family.</text>
</comment>
<reference evidence="8 9" key="1">
    <citation type="submission" date="2018-02" db="EMBL/GenBank/DDBJ databases">
        <title>The draft genome of Sphingobacterium gobiense H7.</title>
        <authorList>
            <person name="Li L."/>
            <person name="Liu L."/>
            <person name="Zhang X."/>
            <person name="Wang T."/>
            <person name="Liang L."/>
        </authorList>
    </citation>
    <scope>NUCLEOTIDE SEQUENCE [LARGE SCALE GENOMIC DNA]</scope>
    <source>
        <strain evidence="8 9">ACCC 05757</strain>
    </source>
</reference>
<feature type="transmembrane region" description="Helical" evidence="7">
    <location>
        <begin position="54"/>
        <end position="73"/>
    </location>
</feature>
<dbReference type="NCBIfam" id="TIGR00797">
    <property type="entry name" value="matE"/>
    <property type="match status" value="1"/>
</dbReference>
<comment type="caution">
    <text evidence="8">The sequence shown here is derived from an EMBL/GenBank/DDBJ whole genome shotgun (WGS) entry which is preliminary data.</text>
</comment>
<keyword evidence="6 7" id="KW-0472">Membrane</keyword>
<feature type="transmembrane region" description="Helical" evidence="7">
    <location>
        <begin position="195"/>
        <end position="216"/>
    </location>
</feature>
<name>A0A2S9JSK4_9SPHI</name>
<dbReference type="Pfam" id="PF01554">
    <property type="entry name" value="MatE"/>
    <property type="match status" value="2"/>
</dbReference>
<organism evidence="8 9">
    <name type="scientific">Sphingobacterium gobiense</name>
    <dbReference type="NCBI Taxonomy" id="1382456"/>
    <lineage>
        <taxon>Bacteria</taxon>
        <taxon>Pseudomonadati</taxon>
        <taxon>Bacteroidota</taxon>
        <taxon>Sphingobacteriia</taxon>
        <taxon>Sphingobacteriales</taxon>
        <taxon>Sphingobacteriaceae</taxon>
        <taxon>Sphingobacterium</taxon>
    </lineage>
</organism>
<dbReference type="Proteomes" id="UP000238642">
    <property type="component" value="Unassembled WGS sequence"/>
</dbReference>
<dbReference type="CDD" id="cd13136">
    <property type="entry name" value="MATE_DinF_like"/>
    <property type="match status" value="1"/>
</dbReference>
<feature type="transmembrane region" description="Helical" evidence="7">
    <location>
        <begin position="20"/>
        <end position="42"/>
    </location>
</feature>
<dbReference type="PANTHER" id="PTHR43298">
    <property type="entry name" value="MULTIDRUG RESISTANCE PROTEIN NORM-RELATED"/>
    <property type="match status" value="1"/>
</dbReference>
<dbReference type="OrthoDB" id="5242355at2"/>
<dbReference type="InterPro" id="IPR050222">
    <property type="entry name" value="MATE_MdtK"/>
</dbReference>
<dbReference type="GO" id="GO:0042910">
    <property type="term" value="F:xenobiotic transmembrane transporter activity"/>
    <property type="evidence" value="ECO:0007669"/>
    <property type="project" value="InterPro"/>
</dbReference>
<dbReference type="PANTHER" id="PTHR43298:SF2">
    <property type="entry name" value="FMN_FAD EXPORTER YEEO-RELATED"/>
    <property type="match status" value="1"/>
</dbReference>
<keyword evidence="9" id="KW-1185">Reference proteome</keyword>
<proteinExistence type="inferred from homology"/>
<feature type="transmembrane region" description="Helical" evidence="7">
    <location>
        <begin position="166"/>
        <end position="189"/>
    </location>
</feature>
<keyword evidence="4 7" id="KW-0812">Transmembrane</keyword>
<evidence type="ECO:0000256" key="7">
    <source>
        <dbReference type="SAM" id="Phobius"/>
    </source>
</evidence>
<feature type="transmembrane region" description="Helical" evidence="7">
    <location>
        <begin position="241"/>
        <end position="266"/>
    </location>
</feature>
<dbReference type="AlphaFoldDB" id="A0A2S9JSK4"/>
<keyword evidence="3" id="KW-0813">Transport</keyword>
<dbReference type="RefSeq" id="WP_105722619.1">
    <property type="nucleotide sequence ID" value="NZ_PVBS01000001.1"/>
</dbReference>
<evidence type="ECO:0000256" key="6">
    <source>
        <dbReference type="ARBA" id="ARBA00023136"/>
    </source>
</evidence>
<evidence type="ECO:0000256" key="3">
    <source>
        <dbReference type="ARBA" id="ARBA00022448"/>
    </source>
</evidence>
<feature type="transmembrane region" description="Helical" evidence="7">
    <location>
        <begin position="321"/>
        <end position="343"/>
    </location>
</feature>
<feature type="transmembrane region" description="Helical" evidence="7">
    <location>
        <begin position="278"/>
        <end position="300"/>
    </location>
</feature>
<evidence type="ECO:0000256" key="4">
    <source>
        <dbReference type="ARBA" id="ARBA00022692"/>
    </source>
</evidence>
<keyword evidence="5 7" id="KW-1133">Transmembrane helix</keyword>
<dbReference type="InterPro" id="IPR044644">
    <property type="entry name" value="DinF-like"/>
</dbReference>
<dbReference type="GO" id="GO:0005886">
    <property type="term" value="C:plasma membrane"/>
    <property type="evidence" value="ECO:0007669"/>
    <property type="project" value="TreeGrafter"/>
</dbReference>
<dbReference type="EMBL" id="PVBS01000001">
    <property type="protein sequence ID" value="PRD56121.1"/>
    <property type="molecule type" value="Genomic_DNA"/>
</dbReference>
<dbReference type="GO" id="GO:0015297">
    <property type="term" value="F:antiporter activity"/>
    <property type="evidence" value="ECO:0007669"/>
    <property type="project" value="InterPro"/>
</dbReference>
<evidence type="ECO:0000256" key="2">
    <source>
        <dbReference type="ARBA" id="ARBA00010199"/>
    </source>
</evidence>
<feature type="transmembrane region" description="Helical" evidence="7">
    <location>
        <begin position="94"/>
        <end position="116"/>
    </location>
</feature>
<sequence>MSSTPETSRIKKNYRRIIKLAFPIILANASVPLLGLADTAAIGQTGAAVDLGAIALASLIFNFVYWGFGFLRMGTTGFISQAAGANDVDETHALLFRAVLLGAGIGIILIILQRLIGETAVNLLQASDDIKVLVKSYFYIRIWGAPATLITFTLLGTFIGMGWTKYLLFIQLLLNGLNILLNVLFVVGYDLGVRGIALGTVIAEWSILFFATYLLIKKMQLADFAHRLQHLQSRVFNKEKLIALFKVNGNIMIRTLALLSGFAWFANQGAAFGDQVLAANHVLLQFVSLSAFFLDGYAHVAEMLTGKAYGARDKSYFIEQVKHSTVLAGITAIILATGVYILSDVFIPLLTKDVQVQTVAAAHSLYAAIYIAFSFAAFQLDGIFIGVTKSVEMRNATLMALFIFIGTAVLLTASYGNAGLWISFIVYVVARAIMLGIYYPKILREMTNGIT</sequence>
<gene>
    <name evidence="8" type="ORF">C5749_02255</name>
</gene>
<evidence type="ECO:0000313" key="9">
    <source>
        <dbReference type="Proteomes" id="UP000238642"/>
    </source>
</evidence>
<feature type="transmembrane region" description="Helical" evidence="7">
    <location>
        <begin position="136"/>
        <end position="159"/>
    </location>
</feature>
<evidence type="ECO:0000313" key="8">
    <source>
        <dbReference type="EMBL" id="PRD56121.1"/>
    </source>
</evidence>
<comment type="subcellular location">
    <subcellularLocation>
        <location evidence="1">Membrane</location>
        <topology evidence="1">Multi-pass membrane protein</topology>
    </subcellularLocation>
</comment>
<dbReference type="InterPro" id="IPR002528">
    <property type="entry name" value="MATE_fam"/>
</dbReference>
<accession>A0A2S9JSK4</accession>
<feature type="transmembrane region" description="Helical" evidence="7">
    <location>
        <begin position="421"/>
        <end position="439"/>
    </location>
</feature>
<feature type="transmembrane region" description="Helical" evidence="7">
    <location>
        <begin position="363"/>
        <end position="384"/>
    </location>
</feature>
<evidence type="ECO:0000256" key="5">
    <source>
        <dbReference type="ARBA" id="ARBA00022989"/>
    </source>
</evidence>
<feature type="transmembrane region" description="Helical" evidence="7">
    <location>
        <begin position="396"/>
        <end position="415"/>
    </location>
</feature>
<evidence type="ECO:0000256" key="1">
    <source>
        <dbReference type="ARBA" id="ARBA00004141"/>
    </source>
</evidence>